<dbReference type="STRING" id="429701.A0A2G9HF59"/>
<name>A0A2G9HF59_9LAMI</name>
<keyword evidence="3" id="KW-1185">Reference proteome</keyword>
<accession>A0A2G9HF59</accession>
<protein>
    <submittedName>
        <fullName evidence="2">Uncharacterized protein</fullName>
    </submittedName>
</protein>
<sequence length="95" mass="10490">MEGKDVRRRLVQRTLFPHMDQSSTKGAENCDGDREEGVVEAEECCPGSKKRGESKKGNSKSKKTPRAGSKQVIENGKETSSKQVDDSDPQVPVRK</sequence>
<organism evidence="2 3">
    <name type="scientific">Handroanthus impetiginosus</name>
    <dbReference type="NCBI Taxonomy" id="429701"/>
    <lineage>
        <taxon>Eukaryota</taxon>
        <taxon>Viridiplantae</taxon>
        <taxon>Streptophyta</taxon>
        <taxon>Embryophyta</taxon>
        <taxon>Tracheophyta</taxon>
        <taxon>Spermatophyta</taxon>
        <taxon>Magnoliopsida</taxon>
        <taxon>eudicotyledons</taxon>
        <taxon>Gunneridae</taxon>
        <taxon>Pentapetalae</taxon>
        <taxon>asterids</taxon>
        <taxon>lamiids</taxon>
        <taxon>Lamiales</taxon>
        <taxon>Bignoniaceae</taxon>
        <taxon>Crescentiina</taxon>
        <taxon>Tabebuia alliance</taxon>
        <taxon>Handroanthus</taxon>
    </lineage>
</organism>
<gene>
    <name evidence="2" type="ORF">CDL12_11173</name>
</gene>
<proteinExistence type="predicted"/>
<evidence type="ECO:0000313" key="2">
    <source>
        <dbReference type="EMBL" id="PIN16177.1"/>
    </source>
</evidence>
<dbReference type="EMBL" id="NKXS01001934">
    <property type="protein sequence ID" value="PIN16177.1"/>
    <property type="molecule type" value="Genomic_DNA"/>
</dbReference>
<feature type="compositionally biased region" description="Basic and acidic residues" evidence="1">
    <location>
        <begin position="75"/>
        <end position="85"/>
    </location>
</feature>
<feature type="compositionally biased region" description="Basic residues" evidence="1">
    <location>
        <begin position="1"/>
        <end position="11"/>
    </location>
</feature>
<comment type="caution">
    <text evidence="2">The sequence shown here is derived from an EMBL/GenBank/DDBJ whole genome shotgun (WGS) entry which is preliminary data.</text>
</comment>
<evidence type="ECO:0000313" key="3">
    <source>
        <dbReference type="Proteomes" id="UP000231279"/>
    </source>
</evidence>
<dbReference type="AlphaFoldDB" id="A0A2G9HF59"/>
<reference evidence="3" key="1">
    <citation type="journal article" date="2018" name="Gigascience">
        <title>Genome assembly of the Pink Ipe (Handroanthus impetiginosus, Bignoniaceae), a highly valued, ecologically keystone Neotropical timber forest tree.</title>
        <authorList>
            <person name="Silva-Junior O.B."/>
            <person name="Grattapaglia D."/>
            <person name="Novaes E."/>
            <person name="Collevatti R.G."/>
        </authorList>
    </citation>
    <scope>NUCLEOTIDE SEQUENCE [LARGE SCALE GENOMIC DNA]</scope>
    <source>
        <strain evidence="3">cv. UFG-1</strain>
    </source>
</reference>
<evidence type="ECO:0000256" key="1">
    <source>
        <dbReference type="SAM" id="MobiDB-lite"/>
    </source>
</evidence>
<dbReference type="Proteomes" id="UP000231279">
    <property type="component" value="Unassembled WGS sequence"/>
</dbReference>
<feature type="region of interest" description="Disordered" evidence="1">
    <location>
        <begin position="1"/>
        <end position="95"/>
    </location>
</feature>